<evidence type="ECO:0000256" key="1">
    <source>
        <dbReference type="SAM" id="MobiDB-lite"/>
    </source>
</evidence>
<organism evidence="3 4">
    <name type="scientific">Megalurothrips usitatus</name>
    <name type="common">bean blossom thrips</name>
    <dbReference type="NCBI Taxonomy" id="439358"/>
    <lineage>
        <taxon>Eukaryota</taxon>
        <taxon>Metazoa</taxon>
        <taxon>Ecdysozoa</taxon>
        <taxon>Arthropoda</taxon>
        <taxon>Hexapoda</taxon>
        <taxon>Insecta</taxon>
        <taxon>Pterygota</taxon>
        <taxon>Neoptera</taxon>
        <taxon>Paraneoptera</taxon>
        <taxon>Thysanoptera</taxon>
        <taxon>Terebrantia</taxon>
        <taxon>Thripoidea</taxon>
        <taxon>Thripidae</taxon>
        <taxon>Megalurothrips</taxon>
    </lineage>
</organism>
<evidence type="ECO:0000313" key="4">
    <source>
        <dbReference type="Proteomes" id="UP001075354"/>
    </source>
</evidence>
<gene>
    <name evidence="3" type="ORF">ONE63_004449</name>
</gene>
<reference evidence="3" key="1">
    <citation type="submission" date="2022-12" db="EMBL/GenBank/DDBJ databases">
        <title>Chromosome-level genome assembly of the bean flower thrips Megalurothrips usitatus.</title>
        <authorList>
            <person name="Ma L."/>
            <person name="Liu Q."/>
            <person name="Li H."/>
            <person name="Cai W."/>
        </authorList>
    </citation>
    <scope>NUCLEOTIDE SEQUENCE</scope>
    <source>
        <strain evidence="3">Cailab_2022a</strain>
    </source>
</reference>
<feature type="compositionally biased region" description="Low complexity" evidence="1">
    <location>
        <begin position="183"/>
        <end position="193"/>
    </location>
</feature>
<feature type="region of interest" description="Disordered" evidence="1">
    <location>
        <begin position="215"/>
        <end position="264"/>
    </location>
</feature>
<feature type="compositionally biased region" description="Polar residues" evidence="1">
    <location>
        <begin position="168"/>
        <end position="182"/>
    </location>
</feature>
<keyword evidence="4" id="KW-1185">Reference proteome</keyword>
<feature type="region of interest" description="Disordered" evidence="1">
    <location>
        <begin position="1"/>
        <end position="52"/>
    </location>
</feature>
<dbReference type="InterPro" id="IPR056515">
    <property type="entry name" value="INO80E_N"/>
</dbReference>
<comment type="caution">
    <text evidence="3">The sequence shown here is derived from an EMBL/GenBank/DDBJ whole genome shotgun (WGS) entry which is preliminary data.</text>
</comment>
<evidence type="ECO:0000313" key="3">
    <source>
        <dbReference type="EMBL" id="KAJ1520240.1"/>
    </source>
</evidence>
<evidence type="ECO:0000259" key="2">
    <source>
        <dbReference type="Pfam" id="PF24237"/>
    </source>
</evidence>
<feature type="compositionally biased region" description="Polar residues" evidence="1">
    <location>
        <begin position="230"/>
        <end position="239"/>
    </location>
</feature>
<sequence>MSGKGRAQMMQGWYQHSMAQQAREAQDDDDDDDDEEEEEDEEASQNETIDYKEQYKRLKRKLRYLIYENECYQENLRNSRAKLLEVARDRSFLLDRLLQYEKVDISSSSESGEGTESSDGEIEVSRQDIKRRKLESSSQPPPQHTAGTSNAQKNPAPAKKKKPAMRVSKQNSVNTSHGSLTIPSVSPASSSAALDGHMTPEEVERHLSARGHSFMGLLPEKAPPTVPTEMFSNEPSLDSESNDLGDLETSPSNLGDDCLDMLGD</sequence>
<feature type="compositionally biased region" description="Acidic residues" evidence="1">
    <location>
        <begin position="26"/>
        <end position="44"/>
    </location>
</feature>
<dbReference type="GO" id="GO:0031011">
    <property type="term" value="C:Ino80 complex"/>
    <property type="evidence" value="ECO:0007669"/>
    <property type="project" value="InterPro"/>
</dbReference>
<dbReference type="Pfam" id="PF24237">
    <property type="entry name" value="INO80E"/>
    <property type="match status" value="1"/>
</dbReference>
<feature type="compositionally biased region" description="Low complexity" evidence="1">
    <location>
        <begin position="105"/>
        <end position="115"/>
    </location>
</feature>
<accession>A0AAV7X2V2</accession>
<feature type="domain" description="INO80 complex subunit E N-terminal" evidence="2">
    <location>
        <begin position="50"/>
        <end position="97"/>
    </location>
</feature>
<dbReference type="PANTHER" id="PTHR21812">
    <property type="entry name" value="INO80 COMPLEX SUBUNIT E"/>
    <property type="match status" value="1"/>
</dbReference>
<dbReference type="PANTHER" id="PTHR21812:SF1">
    <property type="entry name" value="INO80 COMPLEX SUBUNIT E"/>
    <property type="match status" value="1"/>
</dbReference>
<proteinExistence type="predicted"/>
<feature type="region of interest" description="Disordered" evidence="1">
    <location>
        <begin position="105"/>
        <end position="199"/>
    </location>
</feature>
<dbReference type="AlphaFoldDB" id="A0AAV7X2V2"/>
<dbReference type="EMBL" id="JAPTSV010000015">
    <property type="protein sequence ID" value="KAJ1520240.1"/>
    <property type="molecule type" value="Genomic_DNA"/>
</dbReference>
<dbReference type="Proteomes" id="UP001075354">
    <property type="component" value="Chromosome 15"/>
</dbReference>
<dbReference type="GO" id="GO:0006338">
    <property type="term" value="P:chromatin remodeling"/>
    <property type="evidence" value="ECO:0007669"/>
    <property type="project" value="InterPro"/>
</dbReference>
<protein>
    <recommendedName>
        <fullName evidence="2">INO80 complex subunit E N-terminal domain-containing protein</fullName>
    </recommendedName>
</protein>
<dbReference type="InterPro" id="IPR026678">
    <property type="entry name" value="INO80E"/>
</dbReference>
<name>A0AAV7X2V2_9NEOP</name>